<sequence length="169" mass="19051">MKLKYRTDLILPATGENDLKHTNGTTQDIIDVLLAADDKAAVFTKKFAPTLKGASLFDTCRNIWEFVKNEIPYKVDELGYQWIKSPGRLFADKSGDCKSFSLFIGSCLKNLGIPYGYRFVSYKAGNPTATHVYVYVPLDGGKQIILDAVWSGPFNSEKPYKHKKQYLIK</sequence>
<dbReference type="AlphaFoldDB" id="A0A562SHX1"/>
<evidence type="ECO:0000313" key="3">
    <source>
        <dbReference type="Proteomes" id="UP000316167"/>
    </source>
</evidence>
<dbReference type="SUPFAM" id="SSF54001">
    <property type="entry name" value="Cysteine proteinases"/>
    <property type="match status" value="1"/>
</dbReference>
<name>A0A562SHX1_9BACT</name>
<evidence type="ECO:0000313" key="2">
    <source>
        <dbReference type="EMBL" id="TWI80534.1"/>
    </source>
</evidence>
<dbReference type="Proteomes" id="UP000316167">
    <property type="component" value="Unassembled WGS sequence"/>
</dbReference>
<comment type="caution">
    <text evidence="2">The sequence shown here is derived from an EMBL/GenBank/DDBJ whole genome shotgun (WGS) entry which is preliminary data.</text>
</comment>
<feature type="domain" description="Transglutaminase-like" evidence="1">
    <location>
        <begin position="57"/>
        <end position="147"/>
    </location>
</feature>
<dbReference type="InterPro" id="IPR002931">
    <property type="entry name" value="Transglutaminase-like"/>
</dbReference>
<keyword evidence="3" id="KW-1185">Reference proteome</keyword>
<evidence type="ECO:0000259" key="1">
    <source>
        <dbReference type="Pfam" id="PF01841"/>
    </source>
</evidence>
<dbReference type="Gene3D" id="3.10.620.30">
    <property type="match status" value="1"/>
</dbReference>
<dbReference type="Pfam" id="PF01841">
    <property type="entry name" value="Transglut_core"/>
    <property type="match status" value="1"/>
</dbReference>
<protein>
    <recommendedName>
        <fullName evidence="1">Transglutaminase-like domain-containing protein</fullName>
    </recommendedName>
</protein>
<accession>A0A562SHX1</accession>
<dbReference type="EMBL" id="VLLE01000005">
    <property type="protein sequence ID" value="TWI80534.1"/>
    <property type="molecule type" value="Genomic_DNA"/>
</dbReference>
<proteinExistence type="predicted"/>
<organism evidence="2 3">
    <name type="scientific">Lacibacter cauensis</name>
    <dbReference type="NCBI Taxonomy" id="510947"/>
    <lineage>
        <taxon>Bacteria</taxon>
        <taxon>Pseudomonadati</taxon>
        <taxon>Bacteroidota</taxon>
        <taxon>Chitinophagia</taxon>
        <taxon>Chitinophagales</taxon>
        <taxon>Chitinophagaceae</taxon>
        <taxon>Lacibacter</taxon>
    </lineage>
</organism>
<gene>
    <name evidence="2" type="ORF">IQ13_3212</name>
</gene>
<dbReference type="InterPro" id="IPR038765">
    <property type="entry name" value="Papain-like_cys_pep_sf"/>
</dbReference>
<reference evidence="2 3" key="1">
    <citation type="journal article" date="2015" name="Stand. Genomic Sci.">
        <title>Genomic Encyclopedia of Bacterial and Archaeal Type Strains, Phase III: the genomes of soil and plant-associated and newly described type strains.</title>
        <authorList>
            <person name="Whitman W.B."/>
            <person name="Woyke T."/>
            <person name="Klenk H.P."/>
            <person name="Zhou Y."/>
            <person name="Lilburn T.G."/>
            <person name="Beck B.J."/>
            <person name="De Vos P."/>
            <person name="Vandamme P."/>
            <person name="Eisen J.A."/>
            <person name="Garrity G."/>
            <person name="Hugenholtz P."/>
            <person name="Kyrpides N.C."/>
        </authorList>
    </citation>
    <scope>NUCLEOTIDE SEQUENCE [LARGE SCALE GENOMIC DNA]</scope>
    <source>
        <strain evidence="2 3">CGMCC 1.7271</strain>
    </source>
</reference>